<proteinExistence type="inferred from homology"/>
<comment type="function">
    <text evidence="10">Probably part of an ABC transporter complex. Responsible for energy coupling to the transport system.</text>
</comment>
<keyword evidence="5" id="KW-0677">Repeat</keyword>
<dbReference type="InterPro" id="IPR003439">
    <property type="entry name" value="ABC_transporter-like_ATP-bd"/>
</dbReference>
<dbReference type="RefSeq" id="WP_093672250.1">
    <property type="nucleotide sequence ID" value="NZ_FOOY01000011.1"/>
</dbReference>
<dbReference type="AlphaFoldDB" id="A0A1I2S7K3"/>
<dbReference type="GO" id="GO:0042626">
    <property type="term" value="F:ATPase-coupled transmembrane transporter activity"/>
    <property type="evidence" value="ECO:0007669"/>
    <property type="project" value="TreeGrafter"/>
</dbReference>
<dbReference type="OrthoDB" id="501320at2"/>
<dbReference type="PANTHER" id="PTHR43553">
    <property type="entry name" value="HEAVY METAL TRANSPORTER"/>
    <property type="match status" value="1"/>
</dbReference>
<organism evidence="12 13">
    <name type="scientific">Sporolactobacillus nakayamae</name>
    <dbReference type="NCBI Taxonomy" id="269670"/>
    <lineage>
        <taxon>Bacteria</taxon>
        <taxon>Bacillati</taxon>
        <taxon>Bacillota</taxon>
        <taxon>Bacilli</taxon>
        <taxon>Bacillales</taxon>
        <taxon>Sporolactobacillaceae</taxon>
        <taxon>Sporolactobacillus</taxon>
    </lineage>
</organism>
<dbReference type="Pfam" id="PF00005">
    <property type="entry name" value="ABC_tran"/>
    <property type="match status" value="2"/>
</dbReference>
<dbReference type="EMBL" id="FOOY01000011">
    <property type="protein sequence ID" value="SFG48313.1"/>
    <property type="molecule type" value="Genomic_DNA"/>
</dbReference>
<evidence type="ECO:0000313" key="12">
    <source>
        <dbReference type="EMBL" id="SFG48313.1"/>
    </source>
</evidence>
<evidence type="ECO:0000256" key="3">
    <source>
        <dbReference type="ARBA" id="ARBA00022448"/>
    </source>
</evidence>
<keyword evidence="4" id="KW-1003">Cell membrane</keyword>
<evidence type="ECO:0000313" key="13">
    <source>
        <dbReference type="Proteomes" id="UP000198752"/>
    </source>
</evidence>
<reference evidence="13" key="1">
    <citation type="submission" date="2016-10" db="EMBL/GenBank/DDBJ databases">
        <authorList>
            <person name="Varghese N."/>
            <person name="Submissions S."/>
        </authorList>
    </citation>
    <scope>NUCLEOTIDE SEQUENCE [LARGE SCALE GENOMIC DNA]</scope>
    <source>
        <strain evidence="13">ATCC 700379</strain>
    </source>
</reference>
<protein>
    <submittedName>
        <fullName evidence="12">Energy-coupling factor transport system ATP-binding protein</fullName>
    </submittedName>
</protein>
<evidence type="ECO:0000256" key="9">
    <source>
        <dbReference type="ARBA" id="ARBA00023136"/>
    </source>
</evidence>
<dbReference type="PROSITE" id="PS00211">
    <property type="entry name" value="ABC_TRANSPORTER_1"/>
    <property type="match status" value="1"/>
</dbReference>
<name>A0A1I2S7K3_9BACL</name>
<dbReference type="CDD" id="cd03225">
    <property type="entry name" value="ABC_cobalt_CbiO_domain1"/>
    <property type="match status" value="1"/>
</dbReference>
<sequence length="469" mass="52131">MIQLEKVTFSYNGDGLPVIHDLSLSVDKGECVVITGKSGCGKTTITRLINGLATHFYNGSLSGRVIINGVDQRDFPFWSIGRRVGAVLQDPSSQFFAEKAADEIAFGCENYGMPRHEMMKRISIAAEKSSSSQLLDKSLFHLSSGQQQCLAIASIYAVNPDVYVFDEPSANLDSAAVERLSQLISVLKNEGKTIIIAEHRLFYLTHLADRILYMENGQLTRHFSSAELRAAEPAKLEQLGLRFARLPRIRVSEEIQEKETVITIDRLNFSYKNVPVIHDFCLQIGKGEIIALRGPNGAGKTTLAKLVCGLLKQKTGNIWFRNRMNDRNQRRKQIFFVMQHTDSQLFAESALEEVRLNAKKPEKAESILASYGLAPFKASHPSTLSGGQKQRLLLAVAESMDSSILILDEPTSGLDGETMRLLAERLRVLAARGKAILVISHDQEFIASTCTRIIHMEQGKKITDKAIIR</sequence>
<evidence type="ECO:0000256" key="5">
    <source>
        <dbReference type="ARBA" id="ARBA00022737"/>
    </source>
</evidence>
<keyword evidence="13" id="KW-1185">Reference proteome</keyword>
<evidence type="ECO:0000256" key="4">
    <source>
        <dbReference type="ARBA" id="ARBA00022475"/>
    </source>
</evidence>
<dbReference type="GO" id="GO:0043190">
    <property type="term" value="C:ATP-binding cassette (ABC) transporter complex"/>
    <property type="evidence" value="ECO:0007669"/>
    <property type="project" value="TreeGrafter"/>
</dbReference>
<dbReference type="InterPro" id="IPR017871">
    <property type="entry name" value="ABC_transporter-like_CS"/>
</dbReference>
<evidence type="ECO:0000256" key="10">
    <source>
        <dbReference type="ARBA" id="ARBA00025157"/>
    </source>
</evidence>
<gene>
    <name evidence="12" type="ORF">SAMN02982927_01851</name>
</gene>
<evidence type="ECO:0000256" key="2">
    <source>
        <dbReference type="ARBA" id="ARBA00005417"/>
    </source>
</evidence>
<keyword evidence="6" id="KW-0547">Nucleotide-binding</keyword>
<dbReference type="InterPro" id="IPR027417">
    <property type="entry name" value="P-loop_NTPase"/>
</dbReference>
<evidence type="ECO:0000256" key="8">
    <source>
        <dbReference type="ARBA" id="ARBA00022967"/>
    </source>
</evidence>
<feature type="domain" description="ABC transporter" evidence="11">
    <location>
        <begin position="2"/>
        <end position="241"/>
    </location>
</feature>
<keyword evidence="9" id="KW-0472">Membrane</keyword>
<keyword evidence="7 12" id="KW-0067">ATP-binding</keyword>
<dbReference type="PANTHER" id="PTHR43553:SF23">
    <property type="entry name" value="ABC TRANSPORTER ATP-BINDING COMPONENT"/>
    <property type="match status" value="1"/>
</dbReference>
<keyword evidence="3" id="KW-0813">Transport</keyword>
<comment type="subcellular location">
    <subcellularLocation>
        <location evidence="1">Cell membrane</location>
        <topology evidence="1">Peripheral membrane protein</topology>
    </subcellularLocation>
</comment>
<dbReference type="SMART" id="SM00382">
    <property type="entry name" value="AAA"/>
    <property type="match status" value="2"/>
</dbReference>
<dbReference type="SUPFAM" id="SSF52540">
    <property type="entry name" value="P-loop containing nucleoside triphosphate hydrolases"/>
    <property type="match status" value="2"/>
</dbReference>
<keyword evidence="8" id="KW-1278">Translocase</keyword>
<evidence type="ECO:0000256" key="7">
    <source>
        <dbReference type="ARBA" id="ARBA00022840"/>
    </source>
</evidence>
<evidence type="ECO:0000259" key="11">
    <source>
        <dbReference type="PROSITE" id="PS50893"/>
    </source>
</evidence>
<accession>A0A1I2S7K3</accession>
<dbReference type="PROSITE" id="PS50893">
    <property type="entry name" value="ABC_TRANSPORTER_2"/>
    <property type="match status" value="2"/>
</dbReference>
<dbReference type="Proteomes" id="UP000198752">
    <property type="component" value="Unassembled WGS sequence"/>
</dbReference>
<dbReference type="Gene3D" id="3.40.50.300">
    <property type="entry name" value="P-loop containing nucleotide triphosphate hydrolases"/>
    <property type="match status" value="2"/>
</dbReference>
<dbReference type="InterPro" id="IPR050095">
    <property type="entry name" value="ECF_ABC_transporter_ATP-bd"/>
</dbReference>
<comment type="similarity">
    <text evidence="2">Belongs to the ABC transporter superfamily.</text>
</comment>
<dbReference type="InterPro" id="IPR003593">
    <property type="entry name" value="AAA+_ATPase"/>
</dbReference>
<dbReference type="STRING" id="269670.SAMN02982927_01851"/>
<dbReference type="InterPro" id="IPR015856">
    <property type="entry name" value="ABC_transpr_CbiO/EcfA_su"/>
</dbReference>
<evidence type="ECO:0000256" key="1">
    <source>
        <dbReference type="ARBA" id="ARBA00004202"/>
    </source>
</evidence>
<evidence type="ECO:0000256" key="6">
    <source>
        <dbReference type="ARBA" id="ARBA00022741"/>
    </source>
</evidence>
<dbReference type="GO" id="GO:0005524">
    <property type="term" value="F:ATP binding"/>
    <property type="evidence" value="ECO:0007669"/>
    <property type="project" value="UniProtKB-KW"/>
</dbReference>
<feature type="domain" description="ABC transporter" evidence="11">
    <location>
        <begin position="262"/>
        <end position="468"/>
    </location>
</feature>
<dbReference type="GO" id="GO:0016887">
    <property type="term" value="F:ATP hydrolysis activity"/>
    <property type="evidence" value="ECO:0007669"/>
    <property type="project" value="InterPro"/>
</dbReference>